<dbReference type="AlphaFoldDB" id="A0A1Y2DFD1"/>
<name>A0A1Y2DFD1_9BASI</name>
<proteinExistence type="predicted"/>
<evidence type="ECO:0000313" key="1">
    <source>
        <dbReference type="EMBL" id="ORY57982.1"/>
    </source>
</evidence>
<accession>A0A1Y2DFD1</accession>
<sequence length="57" mass="6358">MPLLMLGVFVFQLERGNISYAITSTFFADVGFDQNHFNTASLCLRRLLPFADPSSST</sequence>
<keyword evidence="2" id="KW-1185">Reference proteome</keyword>
<evidence type="ECO:0000313" key="2">
    <source>
        <dbReference type="Proteomes" id="UP000193467"/>
    </source>
</evidence>
<dbReference type="EMBL" id="MCGR01000080">
    <property type="protein sequence ID" value="ORY57982.1"/>
    <property type="molecule type" value="Genomic_DNA"/>
</dbReference>
<protein>
    <recommendedName>
        <fullName evidence="3">Major facilitator superfamily (MFS) profile domain-containing protein</fullName>
    </recommendedName>
</protein>
<reference evidence="1 2" key="1">
    <citation type="submission" date="2016-07" db="EMBL/GenBank/DDBJ databases">
        <title>Pervasive Adenine N6-methylation of Active Genes in Fungi.</title>
        <authorList>
            <consortium name="DOE Joint Genome Institute"/>
            <person name="Mondo S.J."/>
            <person name="Dannebaum R.O."/>
            <person name="Kuo R.C."/>
            <person name="Labutti K."/>
            <person name="Haridas S."/>
            <person name="Kuo A."/>
            <person name="Salamov A."/>
            <person name="Ahrendt S.R."/>
            <person name="Lipzen A."/>
            <person name="Sullivan W."/>
            <person name="Andreopoulos W.B."/>
            <person name="Clum A."/>
            <person name="Lindquist E."/>
            <person name="Daum C."/>
            <person name="Ramamoorthy G.K."/>
            <person name="Gryganskyi A."/>
            <person name="Culley D."/>
            <person name="Magnuson J.K."/>
            <person name="James T.Y."/>
            <person name="O'Malley M.A."/>
            <person name="Stajich J.E."/>
            <person name="Spatafora J.W."/>
            <person name="Visel A."/>
            <person name="Grigoriev I.V."/>
        </authorList>
    </citation>
    <scope>NUCLEOTIDE SEQUENCE [LARGE SCALE GENOMIC DNA]</scope>
    <source>
        <strain evidence="1 2">62-1032</strain>
    </source>
</reference>
<dbReference type="InParanoid" id="A0A1Y2DFD1"/>
<dbReference type="OrthoDB" id="2985014at2759"/>
<gene>
    <name evidence="1" type="ORF">BCR35DRAFT_335222</name>
</gene>
<organism evidence="1 2">
    <name type="scientific">Leucosporidium creatinivorum</name>
    <dbReference type="NCBI Taxonomy" id="106004"/>
    <lineage>
        <taxon>Eukaryota</taxon>
        <taxon>Fungi</taxon>
        <taxon>Dikarya</taxon>
        <taxon>Basidiomycota</taxon>
        <taxon>Pucciniomycotina</taxon>
        <taxon>Microbotryomycetes</taxon>
        <taxon>Leucosporidiales</taxon>
        <taxon>Leucosporidium</taxon>
    </lineage>
</organism>
<dbReference type="Proteomes" id="UP000193467">
    <property type="component" value="Unassembled WGS sequence"/>
</dbReference>
<comment type="caution">
    <text evidence="1">The sequence shown here is derived from an EMBL/GenBank/DDBJ whole genome shotgun (WGS) entry which is preliminary data.</text>
</comment>
<evidence type="ECO:0008006" key="3">
    <source>
        <dbReference type="Google" id="ProtNLM"/>
    </source>
</evidence>